<dbReference type="InterPro" id="IPR016181">
    <property type="entry name" value="Acyl_CoA_acyltransferase"/>
</dbReference>
<evidence type="ECO:0000313" key="3">
    <source>
        <dbReference type="Proteomes" id="UP000017746"/>
    </source>
</evidence>
<proteinExistence type="predicted"/>
<dbReference type="EMBL" id="CP006272">
    <property type="protein sequence ID" value="AGZ42145.1"/>
    <property type="molecule type" value="Genomic_DNA"/>
</dbReference>
<dbReference type="Gene3D" id="3.40.630.30">
    <property type="match status" value="1"/>
</dbReference>
<dbReference type="Pfam" id="PF13302">
    <property type="entry name" value="Acetyltransf_3"/>
    <property type="match status" value="1"/>
</dbReference>
<dbReference type="AlphaFoldDB" id="U5W2E2"/>
<keyword evidence="2" id="KW-0808">Transferase</keyword>
<dbReference type="Proteomes" id="UP000017746">
    <property type="component" value="Chromosome"/>
</dbReference>
<dbReference type="STRING" id="1246995.AFR_19365"/>
<protein>
    <submittedName>
        <fullName evidence="2">GCN5-related N-acetyltransferase</fullName>
    </submittedName>
</protein>
<dbReference type="PROSITE" id="PS51186">
    <property type="entry name" value="GNAT"/>
    <property type="match status" value="1"/>
</dbReference>
<dbReference type="GO" id="GO:0016747">
    <property type="term" value="F:acyltransferase activity, transferring groups other than amino-acyl groups"/>
    <property type="evidence" value="ECO:0007669"/>
    <property type="project" value="InterPro"/>
</dbReference>
<keyword evidence="3" id="KW-1185">Reference proteome</keyword>
<evidence type="ECO:0000259" key="1">
    <source>
        <dbReference type="PROSITE" id="PS51186"/>
    </source>
</evidence>
<reference evidence="2 3" key="1">
    <citation type="journal article" date="2014" name="J. Biotechnol.">
        <title>Complete genome sequence of the actinobacterium Actinoplanes friuliensis HAG 010964, producer of the lipopeptide antibiotic friulimycin.</title>
        <authorList>
            <person name="Ruckert C."/>
            <person name="Szczepanowski R."/>
            <person name="Albersmeier A."/>
            <person name="Goesmann A."/>
            <person name="Fischer N."/>
            <person name="Steinkamper A."/>
            <person name="Puhler A."/>
            <person name="Biener R."/>
            <person name="Schwartz D."/>
            <person name="Kalinowski J."/>
        </authorList>
    </citation>
    <scope>NUCLEOTIDE SEQUENCE [LARGE SCALE GENOMIC DNA]</scope>
    <source>
        <strain evidence="2 3">DSM 7358</strain>
    </source>
</reference>
<feature type="domain" description="N-acetyltransferase" evidence="1">
    <location>
        <begin position="1"/>
        <end position="134"/>
    </location>
</feature>
<dbReference type="eggNOG" id="COG1670">
    <property type="taxonomic scope" value="Bacteria"/>
</dbReference>
<accession>U5W2E2</accession>
<dbReference type="PATRIC" id="fig|1246995.3.peg.3931"/>
<dbReference type="PANTHER" id="PTHR43328">
    <property type="entry name" value="ACETYLTRANSFERASE-RELATED"/>
    <property type="match status" value="1"/>
</dbReference>
<evidence type="ECO:0000313" key="2">
    <source>
        <dbReference type="EMBL" id="AGZ42145.1"/>
    </source>
</evidence>
<name>U5W2E2_9ACTN</name>
<dbReference type="HOGENOM" id="CLU_013985_31_0_11"/>
<sequence>MFLDYEHDEEAAELAHFPPRERDRFMTHWKTRVLGVPENLVQTVTVGGETAGNILAWWDADRRFLGYWFGRRFWGQGIGTRALGLFLELEQTRPLHADPAARNIGSVRVLEKHGFQRTETLDYDGTEHILLTLT</sequence>
<dbReference type="KEGG" id="afs:AFR_19365"/>
<dbReference type="PANTHER" id="PTHR43328:SF1">
    <property type="entry name" value="N-ACETYLTRANSFERASE DOMAIN-CONTAINING PROTEIN"/>
    <property type="match status" value="1"/>
</dbReference>
<organism evidence="2 3">
    <name type="scientific">Actinoplanes friuliensis DSM 7358</name>
    <dbReference type="NCBI Taxonomy" id="1246995"/>
    <lineage>
        <taxon>Bacteria</taxon>
        <taxon>Bacillati</taxon>
        <taxon>Actinomycetota</taxon>
        <taxon>Actinomycetes</taxon>
        <taxon>Micromonosporales</taxon>
        <taxon>Micromonosporaceae</taxon>
        <taxon>Actinoplanes</taxon>
    </lineage>
</organism>
<gene>
    <name evidence="2" type="ORF">AFR_19365</name>
</gene>
<dbReference type="InterPro" id="IPR000182">
    <property type="entry name" value="GNAT_dom"/>
</dbReference>
<dbReference type="SUPFAM" id="SSF55729">
    <property type="entry name" value="Acyl-CoA N-acyltransferases (Nat)"/>
    <property type="match status" value="1"/>
</dbReference>